<feature type="coiled-coil region" evidence="3">
    <location>
        <begin position="151"/>
        <end position="217"/>
    </location>
</feature>
<dbReference type="SUPFAM" id="SSF64593">
    <property type="entry name" value="Intermediate filament protein, coiled coil region"/>
    <property type="match status" value="1"/>
</dbReference>
<dbReference type="PANTHER" id="PTHR23239:SF358">
    <property type="entry name" value="KERATIN, TYPE I CYTOSKELETAL 18"/>
    <property type="match status" value="1"/>
</dbReference>
<feature type="coiled-coil region" evidence="3">
    <location>
        <begin position="3"/>
        <end position="90"/>
    </location>
</feature>
<keyword evidence="6" id="KW-1185">Reference proteome</keyword>
<dbReference type="GO" id="GO:0005198">
    <property type="term" value="F:structural molecule activity"/>
    <property type="evidence" value="ECO:0007669"/>
    <property type="project" value="InterPro"/>
</dbReference>
<reference evidence="5" key="3">
    <citation type="submission" date="2025-09" db="UniProtKB">
        <authorList>
            <consortium name="Ensembl"/>
        </authorList>
    </citation>
    <scope>IDENTIFICATION</scope>
</reference>
<evidence type="ECO:0000256" key="1">
    <source>
        <dbReference type="ARBA" id="ARBA00022754"/>
    </source>
</evidence>
<accession>A0A674P1B1</accession>
<evidence type="ECO:0000256" key="3">
    <source>
        <dbReference type="SAM" id="Coils"/>
    </source>
</evidence>
<evidence type="ECO:0000313" key="6">
    <source>
        <dbReference type="Proteomes" id="UP000005226"/>
    </source>
</evidence>
<evidence type="ECO:0000259" key="4">
    <source>
        <dbReference type="PROSITE" id="PS51842"/>
    </source>
</evidence>
<dbReference type="Gene3D" id="1.20.5.170">
    <property type="match status" value="1"/>
</dbReference>
<protein>
    <submittedName>
        <fullName evidence="5">Keratin, type I cytoskeletal 18-like</fullName>
    </submittedName>
</protein>
<dbReference type="AlphaFoldDB" id="A0A674P1B1"/>
<dbReference type="GeneTree" id="ENSGT00940000153309"/>
<proteinExistence type="predicted"/>
<dbReference type="Proteomes" id="UP000005226">
    <property type="component" value="Chromosome 8"/>
</dbReference>
<keyword evidence="2 3" id="KW-0175">Coiled coil</keyword>
<evidence type="ECO:0000256" key="2">
    <source>
        <dbReference type="ARBA" id="ARBA00023054"/>
    </source>
</evidence>
<dbReference type="InterPro" id="IPR002957">
    <property type="entry name" value="Keratin_I"/>
</dbReference>
<gene>
    <name evidence="5" type="primary">LOC101078379</name>
</gene>
<dbReference type="Pfam" id="PF00038">
    <property type="entry name" value="Filament"/>
    <property type="match status" value="1"/>
</dbReference>
<dbReference type="PROSITE" id="PS51842">
    <property type="entry name" value="IF_ROD_2"/>
    <property type="match status" value="1"/>
</dbReference>
<sequence>MDNATLLLQIDNAKLAEEDLKNKLDDEIKARKVLEKEVVNLKKTYEDTKLNRQQTQKEIDLVKEELERLNQDHKDEVEDLCEKIRDSEVKVEIDSHNSNLAIMLNNIRHQYDNLGKKNLKDTEDWYQNEFENIKVVEAQNNETLLSGKKDLKELLKQKQTLDIRIQSIQAMIRNLEESLLNAKCEYQQHQAPLNKMLLDLESELRKVRSQVERQVEINKNLLCVKMKLEAEINNYQLLIHGMTADNESLDFSLEDVLLQEEHKPKNQMIVAQMKPV</sequence>
<reference evidence="5" key="2">
    <citation type="submission" date="2025-08" db="UniProtKB">
        <authorList>
            <consortium name="Ensembl"/>
        </authorList>
    </citation>
    <scope>IDENTIFICATION</scope>
</reference>
<dbReference type="Gene3D" id="1.20.5.1160">
    <property type="entry name" value="Vasodilator-stimulated phosphoprotein"/>
    <property type="match status" value="1"/>
</dbReference>
<dbReference type="Gene3D" id="1.20.5.500">
    <property type="entry name" value="Single helix bin"/>
    <property type="match status" value="1"/>
</dbReference>
<keyword evidence="1" id="KW-0403">Intermediate filament</keyword>
<dbReference type="PANTHER" id="PTHR23239">
    <property type="entry name" value="INTERMEDIATE FILAMENT"/>
    <property type="match status" value="1"/>
</dbReference>
<feature type="domain" description="IF rod" evidence="4">
    <location>
        <begin position="1"/>
        <end position="276"/>
    </location>
</feature>
<dbReference type="Ensembl" id="ENSTRUT00000072415.1">
    <property type="protein sequence ID" value="ENSTRUP00000079634.1"/>
    <property type="gene ID" value="ENSTRUG00000030729.1"/>
</dbReference>
<dbReference type="SMART" id="SM01391">
    <property type="entry name" value="Filament"/>
    <property type="match status" value="1"/>
</dbReference>
<dbReference type="PRINTS" id="PR01248">
    <property type="entry name" value="TYPE1KERATIN"/>
</dbReference>
<organism evidence="5 6">
    <name type="scientific">Takifugu rubripes</name>
    <name type="common">Japanese pufferfish</name>
    <name type="synonym">Fugu rubripes</name>
    <dbReference type="NCBI Taxonomy" id="31033"/>
    <lineage>
        <taxon>Eukaryota</taxon>
        <taxon>Metazoa</taxon>
        <taxon>Chordata</taxon>
        <taxon>Craniata</taxon>
        <taxon>Vertebrata</taxon>
        <taxon>Euteleostomi</taxon>
        <taxon>Actinopterygii</taxon>
        <taxon>Neopterygii</taxon>
        <taxon>Teleostei</taxon>
        <taxon>Neoteleostei</taxon>
        <taxon>Acanthomorphata</taxon>
        <taxon>Eupercaria</taxon>
        <taxon>Tetraodontiformes</taxon>
        <taxon>Tetradontoidea</taxon>
        <taxon>Tetraodontidae</taxon>
        <taxon>Takifugu</taxon>
    </lineage>
</organism>
<dbReference type="GO" id="GO:0005882">
    <property type="term" value="C:intermediate filament"/>
    <property type="evidence" value="ECO:0007669"/>
    <property type="project" value="UniProtKB-KW"/>
</dbReference>
<name>A0A674P1B1_TAKRU</name>
<evidence type="ECO:0000313" key="5">
    <source>
        <dbReference type="Ensembl" id="ENSTRUP00000079634.1"/>
    </source>
</evidence>
<reference evidence="5 6" key="1">
    <citation type="journal article" date="2011" name="Genome Biol. Evol.">
        <title>Integration of the genetic map and genome assembly of fugu facilitates insights into distinct features of genome evolution in teleosts and mammals.</title>
        <authorList>
            <person name="Kai W."/>
            <person name="Kikuchi K."/>
            <person name="Tohari S."/>
            <person name="Chew A.K."/>
            <person name="Tay A."/>
            <person name="Fujiwara A."/>
            <person name="Hosoya S."/>
            <person name="Suetake H."/>
            <person name="Naruse K."/>
            <person name="Brenner S."/>
            <person name="Suzuki Y."/>
            <person name="Venkatesh B."/>
        </authorList>
    </citation>
    <scope>NUCLEOTIDE SEQUENCE [LARGE SCALE GENOMIC DNA]</scope>
</reference>
<dbReference type="InterPro" id="IPR039008">
    <property type="entry name" value="IF_rod_dom"/>
</dbReference>